<keyword evidence="2" id="KW-1185">Reference proteome</keyword>
<evidence type="ECO:0000313" key="2">
    <source>
        <dbReference type="Proteomes" id="UP000187455"/>
    </source>
</evidence>
<name>A0A1R0GYB5_9FUNG</name>
<dbReference type="EMBL" id="LSSL01002088">
    <property type="protein sequence ID" value="OLY81904.1"/>
    <property type="molecule type" value="Genomic_DNA"/>
</dbReference>
<evidence type="ECO:0000313" key="1">
    <source>
        <dbReference type="EMBL" id="OLY81904.1"/>
    </source>
</evidence>
<dbReference type="Proteomes" id="UP000187455">
    <property type="component" value="Unassembled WGS sequence"/>
</dbReference>
<protein>
    <submittedName>
        <fullName evidence="1">Uncharacterized protein</fullName>
    </submittedName>
</protein>
<reference evidence="1 2" key="1">
    <citation type="journal article" date="2016" name="Mol. Biol. Evol.">
        <title>Genome-Wide Survey of Gut Fungi (Harpellales) Reveals the First Horizontally Transferred Ubiquitin Gene from a Mosquito Host.</title>
        <authorList>
            <person name="Wang Y."/>
            <person name="White M.M."/>
            <person name="Kvist S."/>
            <person name="Moncalvo J.M."/>
        </authorList>
    </citation>
    <scope>NUCLEOTIDE SEQUENCE [LARGE SCALE GENOMIC DNA]</scope>
    <source>
        <strain evidence="1 2">ALG-7-W6</strain>
    </source>
</reference>
<dbReference type="AlphaFoldDB" id="A0A1R0GYB5"/>
<sequence>MGLVMRNHELVESSAYPYGFAPKVDAWREIAEGRDTDVSVSLSIEVLELSEDLEPSVNLAGEPVMEDLVSPFLRLSLSFSSNPPVRFLPDIPTVRAVKTLSVVSTGRNERSMNRRSNGATSVLKSLLGEGDECASNSALGFAFLSTKKQQFRSDDLYHFCWYRGTTSYSIKKQIFTTKNGYYYFRFDGVYQKCSLSRFGIFL</sequence>
<proteinExistence type="predicted"/>
<gene>
    <name evidence="1" type="ORF">AYI68_g3988</name>
</gene>
<organism evidence="1 2">
    <name type="scientific">Smittium mucronatum</name>
    <dbReference type="NCBI Taxonomy" id="133383"/>
    <lineage>
        <taxon>Eukaryota</taxon>
        <taxon>Fungi</taxon>
        <taxon>Fungi incertae sedis</taxon>
        <taxon>Zoopagomycota</taxon>
        <taxon>Kickxellomycotina</taxon>
        <taxon>Harpellomycetes</taxon>
        <taxon>Harpellales</taxon>
        <taxon>Legeriomycetaceae</taxon>
        <taxon>Smittium</taxon>
    </lineage>
</organism>
<comment type="caution">
    <text evidence="1">The sequence shown here is derived from an EMBL/GenBank/DDBJ whole genome shotgun (WGS) entry which is preliminary data.</text>
</comment>
<accession>A0A1R0GYB5</accession>